<gene>
    <name evidence="1" type="ORF">BEL07_23880</name>
</gene>
<dbReference type="RefSeq" id="WP_070355551.1">
    <property type="nucleotide sequence ID" value="NZ_CP043474.1"/>
</dbReference>
<evidence type="ECO:0000313" key="1">
    <source>
        <dbReference type="EMBL" id="OFJ51211.1"/>
    </source>
</evidence>
<protein>
    <submittedName>
        <fullName evidence="1">Fatty-acid--CoA ligase</fullName>
    </submittedName>
</protein>
<dbReference type="AlphaFoldDB" id="A0A1E8PYD5"/>
<keyword evidence="2" id="KW-1185">Reference proteome</keyword>
<dbReference type="GO" id="GO:0016874">
    <property type="term" value="F:ligase activity"/>
    <property type="evidence" value="ECO:0007669"/>
    <property type="project" value="UniProtKB-KW"/>
</dbReference>
<accession>A0A1E8PYD5</accession>
<dbReference type="Proteomes" id="UP000178953">
    <property type="component" value="Unassembled WGS sequence"/>
</dbReference>
<keyword evidence="1" id="KW-0436">Ligase</keyword>
<dbReference type="OrthoDB" id="4761217at2"/>
<reference evidence="1 2" key="1">
    <citation type="submission" date="2016-09" db="EMBL/GenBank/DDBJ databases">
        <title>genome sequence of Mycobacterium sp. 739 SCH.</title>
        <authorList>
            <person name="Greninger A.L."/>
            <person name="Qin X."/>
            <person name="Jerome K."/>
            <person name="Vora S."/>
            <person name="Quinn K."/>
        </authorList>
    </citation>
    <scope>NUCLEOTIDE SEQUENCE [LARGE SCALE GENOMIC DNA]</scope>
    <source>
        <strain evidence="1 2">SCH</strain>
    </source>
</reference>
<evidence type="ECO:0000313" key="2">
    <source>
        <dbReference type="Proteomes" id="UP000178953"/>
    </source>
</evidence>
<name>A0A1E8PYD5_9MYCO</name>
<proteinExistence type="predicted"/>
<sequence length="220" mass="24770">MTHWLHHSLVLASDYRIPRPEKVWPLLERRQRGLAQMGAHHVLVYTSTSDPGRVLVLIAIHAREPILDLLRSRMIFDWFDAVGVRDIPAVFAGELVDRLDFAGEAGPRAPEVLVSVVTPVEDLTALLTHVRATAPELRGAGVRRLSIFNAFDDEREVMMLFQIDDERHARHWLRDSDLSSEWLGRAGIGAYPPVFIGRLRSLLRIDEADAVDQPGPTGRP</sequence>
<comment type="caution">
    <text evidence="1">The sequence shown here is derived from an EMBL/GenBank/DDBJ whole genome shotgun (WGS) entry which is preliminary data.</text>
</comment>
<dbReference type="EMBL" id="MCHX01000074">
    <property type="protein sequence ID" value="OFJ51211.1"/>
    <property type="molecule type" value="Genomic_DNA"/>
</dbReference>
<organism evidence="1 2">
    <name type="scientific">Mycolicibacterium grossiae</name>
    <dbReference type="NCBI Taxonomy" id="1552759"/>
    <lineage>
        <taxon>Bacteria</taxon>
        <taxon>Bacillati</taxon>
        <taxon>Actinomycetota</taxon>
        <taxon>Actinomycetes</taxon>
        <taxon>Mycobacteriales</taxon>
        <taxon>Mycobacteriaceae</taxon>
        <taxon>Mycolicibacterium</taxon>
    </lineage>
</organism>